<dbReference type="PANTHER" id="PTHR11017:SF263">
    <property type="entry name" value="ADP-RIBOSYL CYCLASE_CYCLIC ADP-RIBOSE HYDROLASE"/>
    <property type="match status" value="1"/>
</dbReference>
<dbReference type="PRINTS" id="PR00364">
    <property type="entry name" value="DISEASERSIST"/>
</dbReference>
<dbReference type="AlphaFoldDB" id="A0A445M2D6"/>
<keyword evidence="6" id="KW-0732">Signal</keyword>
<reference evidence="8 9" key="1">
    <citation type="submission" date="2018-09" db="EMBL/GenBank/DDBJ databases">
        <title>A high-quality reference genome of wild soybean provides a powerful tool to mine soybean genomes.</title>
        <authorList>
            <person name="Xie M."/>
            <person name="Chung C.Y.L."/>
            <person name="Li M.-W."/>
            <person name="Wong F.-L."/>
            <person name="Chan T.-F."/>
            <person name="Lam H.-M."/>
        </authorList>
    </citation>
    <scope>NUCLEOTIDE SEQUENCE [LARGE SCALE GENOMIC DNA]</scope>
    <source>
        <strain evidence="9">cv. W05</strain>
        <tissue evidence="8">Hypocotyl of etiolated seedlings</tissue>
    </source>
</reference>
<dbReference type="Pfam" id="PF01582">
    <property type="entry name" value="TIR"/>
    <property type="match status" value="1"/>
</dbReference>
<evidence type="ECO:0000256" key="4">
    <source>
        <dbReference type="ARBA" id="ARBA00023027"/>
    </source>
</evidence>
<dbReference type="Gene3D" id="3.40.50.10140">
    <property type="entry name" value="Toll/interleukin-1 receptor homology (TIR) domain"/>
    <property type="match status" value="1"/>
</dbReference>
<dbReference type="GO" id="GO:0006952">
    <property type="term" value="P:defense response"/>
    <property type="evidence" value="ECO:0007669"/>
    <property type="project" value="UniProtKB-KW"/>
</dbReference>
<dbReference type="SMART" id="SM00255">
    <property type="entry name" value="TIR"/>
    <property type="match status" value="1"/>
</dbReference>
<evidence type="ECO:0000256" key="1">
    <source>
        <dbReference type="ARBA" id="ARBA00022614"/>
    </source>
</evidence>
<keyword evidence="5" id="KW-1133">Transmembrane helix</keyword>
<dbReference type="InterPro" id="IPR002182">
    <property type="entry name" value="NB-ARC"/>
</dbReference>
<dbReference type="PANTHER" id="PTHR11017">
    <property type="entry name" value="LEUCINE-RICH REPEAT-CONTAINING PROTEIN"/>
    <property type="match status" value="1"/>
</dbReference>
<organism evidence="8 9">
    <name type="scientific">Glycine soja</name>
    <name type="common">Wild soybean</name>
    <dbReference type="NCBI Taxonomy" id="3848"/>
    <lineage>
        <taxon>Eukaryota</taxon>
        <taxon>Viridiplantae</taxon>
        <taxon>Streptophyta</taxon>
        <taxon>Embryophyta</taxon>
        <taxon>Tracheophyta</taxon>
        <taxon>Spermatophyta</taxon>
        <taxon>Magnoliopsida</taxon>
        <taxon>eudicotyledons</taxon>
        <taxon>Gunneridae</taxon>
        <taxon>Pentapetalae</taxon>
        <taxon>rosids</taxon>
        <taxon>fabids</taxon>
        <taxon>Fabales</taxon>
        <taxon>Fabaceae</taxon>
        <taxon>Papilionoideae</taxon>
        <taxon>50 kb inversion clade</taxon>
        <taxon>NPAAA clade</taxon>
        <taxon>indigoferoid/millettioid clade</taxon>
        <taxon>Phaseoleae</taxon>
        <taxon>Glycine</taxon>
        <taxon>Glycine subgen. Soja</taxon>
    </lineage>
</organism>
<dbReference type="InterPro" id="IPR035897">
    <property type="entry name" value="Toll_tir_struct_dom_sf"/>
</dbReference>
<evidence type="ECO:0000256" key="5">
    <source>
        <dbReference type="SAM" id="Phobius"/>
    </source>
</evidence>
<evidence type="ECO:0000259" key="7">
    <source>
        <dbReference type="PROSITE" id="PS50104"/>
    </source>
</evidence>
<dbReference type="Proteomes" id="UP000289340">
    <property type="component" value="Chromosome 1"/>
</dbReference>
<dbReference type="Gramene" id="XM_028381395.1">
    <property type="protein sequence ID" value="XP_028237196.1"/>
    <property type="gene ID" value="LOC114416504"/>
</dbReference>
<keyword evidence="4" id="KW-0520">NAD</keyword>
<dbReference type="GO" id="GO:0007165">
    <property type="term" value="P:signal transduction"/>
    <property type="evidence" value="ECO:0007669"/>
    <property type="project" value="InterPro"/>
</dbReference>
<dbReference type="Gene3D" id="1.10.8.430">
    <property type="entry name" value="Helical domain of apoptotic protease-activating factors"/>
    <property type="match status" value="1"/>
</dbReference>
<protein>
    <submittedName>
        <fullName evidence="8">Putative disease resistance protein</fullName>
    </submittedName>
</protein>
<name>A0A445M2D6_GLYSO</name>
<dbReference type="SUPFAM" id="SSF52200">
    <property type="entry name" value="Toll/Interleukin receptor TIR domain"/>
    <property type="match status" value="1"/>
</dbReference>
<feature type="transmembrane region" description="Helical" evidence="5">
    <location>
        <begin position="1088"/>
        <end position="1106"/>
    </location>
</feature>
<dbReference type="SUPFAM" id="SSF52058">
    <property type="entry name" value="L domain-like"/>
    <property type="match status" value="1"/>
</dbReference>
<dbReference type="EMBL" id="QZWG01000001">
    <property type="protein sequence ID" value="RZC29698.1"/>
    <property type="molecule type" value="Genomic_DNA"/>
</dbReference>
<dbReference type="InterPro" id="IPR032675">
    <property type="entry name" value="LRR_dom_sf"/>
</dbReference>
<dbReference type="InterPro" id="IPR044974">
    <property type="entry name" value="Disease_R_plants"/>
</dbReference>
<feature type="domain" description="TIR" evidence="7">
    <location>
        <begin position="40"/>
        <end position="204"/>
    </location>
</feature>
<dbReference type="Pfam" id="PF00931">
    <property type="entry name" value="NB-ARC"/>
    <property type="match status" value="1"/>
</dbReference>
<keyword evidence="2" id="KW-0677">Repeat</keyword>
<dbReference type="SUPFAM" id="SSF52540">
    <property type="entry name" value="P-loop containing nucleoside triphosphate hydrolases"/>
    <property type="match status" value="1"/>
</dbReference>
<dbReference type="Pfam" id="PF23282">
    <property type="entry name" value="WHD_ROQ1"/>
    <property type="match status" value="1"/>
</dbReference>
<gene>
    <name evidence="8" type="ORF">D0Y65_001331</name>
</gene>
<evidence type="ECO:0000313" key="8">
    <source>
        <dbReference type="EMBL" id="RZC29698.1"/>
    </source>
</evidence>
<dbReference type="Gene3D" id="3.40.50.300">
    <property type="entry name" value="P-loop containing nucleotide triphosphate hydrolases"/>
    <property type="match status" value="1"/>
</dbReference>
<keyword evidence="1" id="KW-0433">Leucine-rich repeat</keyword>
<dbReference type="InterPro" id="IPR027417">
    <property type="entry name" value="P-loop_NTPase"/>
</dbReference>
<evidence type="ECO:0000256" key="3">
    <source>
        <dbReference type="ARBA" id="ARBA00022821"/>
    </source>
</evidence>
<proteinExistence type="predicted"/>
<accession>A0A445M2D6</accession>
<dbReference type="InterPro" id="IPR042197">
    <property type="entry name" value="Apaf_helical"/>
</dbReference>
<dbReference type="PROSITE" id="PS50104">
    <property type="entry name" value="TIR"/>
    <property type="match status" value="1"/>
</dbReference>
<dbReference type="GO" id="GO:0043531">
    <property type="term" value="F:ADP binding"/>
    <property type="evidence" value="ECO:0007669"/>
    <property type="project" value="InterPro"/>
</dbReference>
<feature type="signal peptide" evidence="6">
    <location>
        <begin position="1"/>
        <end position="30"/>
    </location>
</feature>
<keyword evidence="5" id="KW-0472">Membrane</keyword>
<keyword evidence="3" id="KW-0611">Plant defense</keyword>
<evidence type="ECO:0000256" key="2">
    <source>
        <dbReference type="ARBA" id="ARBA00022737"/>
    </source>
</evidence>
<dbReference type="Gene3D" id="3.80.10.10">
    <property type="entry name" value="Ribonuclease Inhibitor"/>
    <property type="match status" value="2"/>
</dbReference>
<evidence type="ECO:0000256" key="6">
    <source>
        <dbReference type="SAM" id="SignalP"/>
    </source>
</evidence>
<keyword evidence="9" id="KW-1185">Reference proteome</keyword>
<sequence>MAHTSSGASEIKYVLSLCLLLTSGLMVAASKQMLDNVPQMKYDVFVNFRGKDIRDGFLGYLTRAFHQKQIYAFIDDKLEKGDEIWPSLVGAIQGSSISLTIFSENYTSSRWCLEELVKILECREKYRQTVIPVFYGVNPTDVRHQKGNYGEALAVLGKKYNLTTVQNWRNALKKAADLSGIKSFDYKTEVDLLGEIINTVNLVLISLDTHPFNIKGHIGIEKSIQHLESLLHQESKYVRVIGIWGMGGIGKTTIAEEMFKKLYSEYDSYYFLENEEEESRKHGTISLKEKLFSALLGENVKMNILHGLSNYVKRKIGFMKVLIVLDDVNDSDLLEKLIGNLDWFGRGSRIIITTRDKQVLIANKVDDIYHVGALNSSEALELFSFYAFNQNHLDMEYYKLSKRVVNYSQGIPLVLKVLGHLLCGKDKEVWESQLDKLKNMPNTDIYNAMRLSYDDLDRKEQKILLDLACFFMGLNLKVDHIKVLLKDSEKDDSVVVGLERLKDKALITISEDNIISMHDIIQEMAWEIVRQESIEDPGNRSRLMDPNDIYEVLKYNKGTEAIRSIRADMSVIRKLQLSPHIFTKMSKLQFLYFPSKYNQDGLSLLPHGLQSFPVELRYVAWMHYPLKSLPKNFSAKNIVMFDLSCSQVEKLWDGVQNLMNLKELKVSGSENLKELPDLSKATNLEVLDINICPRLTSVSPSILSLKRLSIAYCSLTKITSKNHLPSLSFLNLESCKKLREFSVTSENMIELDLSSTRVNSLPSSFGRQSKLKILRLRDSGINSLPSSFKNLTRLQYLTVYKSRELCTLTELPLSLKTLDATDCTSLKTVLFPSIAQQFKENRKEVLFWNCLKLDEHSLKAIGLNAHINVMRFAYQHLSAPDENYDDYDRTYESYQVKYVYPGGIVPEWMEYKTTKDYIIIDLSSSPHSSQLGFIFSFVISGPMVKAIMGYRFTFYITVSDDEDENKKDSIDIYMSDSIVWVASDHVCVIYDQRCSRYLNSRVKNQTRFKIKVEAMAAAVAHQRGVGLKGFGVSPINTSAYHNFRKHINTTAYHNFIQEMNIPADHSFIQKIKATADHSLIQQMEVPDPLYFIPMLPIFLFISFFLLRGRLCFRHKFFYVNSCYTAGLLSDYTNSNKLH</sequence>
<keyword evidence="5" id="KW-0812">Transmembrane</keyword>
<dbReference type="InterPro" id="IPR000157">
    <property type="entry name" value="TIR_dom"/>
</dbReference>
<dbReference type="InterPro" id="IPR058192">
    <property type="entry name" value="WHD_ROQ1-like"/>
</dbReference>
<evidence type="ECO:0000313" key="9">
    <source>
        <dbReference type="Proteomes" id="UP000289340"/>
    </source>
</evidence>
<comment type="caution">
    <text evidence="8">The sequence shown here is derived from an EMBL/GenBank/DDBJ whole genome shotgun (WGS) entry which is preliminary data.</text>
</comment>
<dbReference type="InterPro" id="IPR036390">
    <property type="entry name" value="WH_DNA-bd_sf"/>
</dbReference>
<dbReference type="FunFam" id="3.40.50.10140:FF:000007">
    <property type="entry name" value="Disease resistance protein (TIR-NBS-LRR class)"/>
    <property type="match status" value="1"/>
</dbReference>
<feature type="chain" id="PRO_5019028698" evidence="6">
    <location>
        <begin position="31"/>
        <end position="1138"/>
    </location>
</feature>
<dbReference type="SUPFAM" id="SSF46785">
    <property type="entry name" value="Winged helix' DNA-binding domain"/>
    <property type="match status" value="1"/>
</dbReference>